<dbReference type="SMART" id="SM00822">
    <property type="entry name" value="PKS_KR"/>
    <property type="match status" value="1"/>
</dbReference>
<dbReference type="Pfam" id="PF00106">
    <property type="entry name" value="adh_short"/>
    <property type="match status" value="1"/>
</dbReference>
<evidence type="ECO:0000256" key="2">
    <source>
        <dbReference type="ARBA" id="ARBA00023002"/>
    </source>
</evidence>
<dbReference type="Gene3D" id="3.40.50.720">
    <property type="entry name" value="NAD(P)-binding Rossmann-like Domain"/>
    <property type="match status" value="1"/>
</dbReference>
<feature type="domain" description="Ketoreductase" evidence="3">
    <location>
        <begin position="32"/>
        <end position="218"/>
    </location>
</feature>
<organism evidence="4 5">
    <name type="scientific">Pseudonocardia sediminis</name>
    <dbReference type="NCBI Taxonomy" id="1397368"/>
    <lineage>
        <taxon>Bacteria</taxon>
        <taxon>Bacillati</taxon>
        <taxon>Actinomycetota</taxon>
        <taxon>Actinomycetes</taxon>
        <taxon>Pseudonocardiales</taxon>
        <taxon>Pseudonocardiaceae</taxon>
        <taxon>Pseudonocardia</taxon>
    </lineage>
</organism>
<dbReference type="InterPro" id="IPR020904">
    <property type="entry name" value="Sc_DH/Rdtase_CS"/>
</dbReference>
<dbReference type="CDD" id="cd05233">
    <property type="entry name" value="SDR_c"/>
    <property type="match status" value="1"/>
</dbReference>
<dbReference type="PANTHER" id="PTHR43669:SF6">
    <property type="entry name" value="DECAPRENYLPHOSPHORYL-2-KETO-BETA-D-ERYTHRO-PENTOSE REDUCTASE"/>
    <property type="match status" value="1"/>
</dbReference>
<keyword evidence="2" id="KW-0560">Oxidoreductase</keyword>
<evidence type="ECO:0000259" key="3">
    <source>
        <dbReference type="SMART" id="SM00822"/>
    </source>
</evidence>
<accession>A0A4Q7UW71</accession>
<dbReference type="AlphaFoldDB" id="A0A4Q7UW71"/>
<dbReference type="SUPFAM" id="SSF51735">
    <property type="entry name" value="NAD(P)-binding Rossmann-fold domains"/>
    <property type="match status" value="1"/>
</dbReference>
<dbReference type="InterPro" id="IPR002347">
    <property type="entry name" value="SDR_fam"/>
</dbReference>
<protein>
    <submittedName>
        <fullName evidence="4">Short-subunit dehydrogenase</fullName>
    </submittedName>
</protein>
<name>A0A4Q7UW71_PSEST</name>
<gene>
    <name evidence="4" type="ORF">EV383_2964</name>
</gene>
<evidence type="ECO:0000256" key="1">
    <source>
        <dbReference type="ARBA" id="ARBA00006484"/>
    </source>
</evidence>
<sequence length="277" mass="29455">MRHEFGTAVQKCHEWGRAGRRGWAGRVTVVGGTVLVLGGRSEIGLAVAERLAGSEASTVVLAARRCGELEVERERLRRAGATTVDAVEFDADDLSSHRTLIDDVTARHGRIDTVVVAFGILGDQARAETDAAHAAAVVHTDYVAQVHVLTELAATLRAQGEGTLVVYSSVAGVRVRRANYVYGSAKAGLDGFASGLADALHGSGVRLLLVRPGFVIGRMTEGMKPAPLSSTPEQVADATVAALRKGRGGDVWVPGTLRALFAVLRLLPRPIWRRMPR</sequence>
<evidence type="ECO:0000313" key="4">
    <source>
        <dbReference type="EMBL" id="RZT86076.1"/>
    </source>
</evidence>
<dbReference type="PROSITE" id="PS00061">
    <property type="entry name" value="ADH_SHORT"/>
    <property type="match status" value="1"/>
</dbReference>
<dbReference type="InterPro" id="IPR057326">
    <property type="entry name" value="KR_dom"/>
</dbReference>
<proteinExistence type="inferred from homology"/>
<dbReference type="PANTHER" id="PTHR43669">
    <property type="entry name" value="5-KETO-D-GLUCONATE 5-REDUCTASE"/>
    <property type="match status" value="1"/>
</dbReference>
<keyword evidence="5" id="KW-1185">Reference proteome</keyword>
<reference evidence="4 5" key="1">
    <citation type="submission" date="2019-02" db="EMBL/GenBank/DDBJ databases">
        <title>Sequencing the genomes of 1000 actinobacteria strains.</title>
        <authorList>
            <person name="Klenk H.-P."/>
        </authorList>
    </citation>
    <scope>NUCLEOTIDE SEQUENCE [LARGE SCALE GENOMIC DNA]</scope>
    <source>
        <strain evidence="4 5">DSM 45779</strain>
    </source>
</reference>
<evidence type="ECO:0000313" key="5">
    <source>
        <dbReference type="Proteomes" id="UP000291591"/>
    </source>
</evidence>
<dbReference type="GO" id="GO:0016491">
    <property type="term" value="F:oxidoreductase activity"/>
    <property type="evidence" value="ECO:0007669"/>
    <property type="project" value="UniProtKB-KW"/>
</dbReference>
<comment type="similarity">
    <text evidence="1">Belongs to the short-chain dehydrogenases/reductases (SDR) family.</text>
</comment>
<dbReference type="Proteomes" id="UP000291591">
    <property type="component" value="Unassembled WGS sequence"/>
</dbReference>
<dbReference type="EMBL" id="SHKL01000001">
    <property type="protein sequence ID" value="RZT86076.1"/>
    <property type="molecule type" value="Genomic_DNA"/>
</dbReference>
<dbReference type="InterPro" id="IPR036291">
    <property type="entry name" value="NAD(P)-bd_dom_sf"/>
</dbReference>
<dbReference type="PRINTS" id="PR00081">
    <property type="entry name" value="GDHRDH"/>
</dbReference>
<comment type="caution">
    <text evidence="4">The sequence shown here is derived from an EMBL/GenBank/DDBJ whole genome shotgun (WGS) entry which is preliminary data.</text>
</comment>